<dbReference type="EMBL" id="MGGR01000021">
    <property type="protein sequence ID" value="OGM33159.1"/>
    <property type="molecule type" value="Genomic_DNA"/>
</dbReference>
<protein>
    <recommendedName>
        <fullName evidence="2">Bacterial spore germination immunoglobulin-like domain-containing protein</fullName>
    </recommendedName>
</protein>
<proteinExistence type="predicted"/>
<evidence type="ECO:0000256" key="1">
    <source>
        <dbReference type="SAM" id="Phobius"/>
    </source>
</evidence>
<dbReference type="STRING" id="1802505.A3D01_04450"/>
<keyword evidence="1" id="KW-0812">Transmembrane</keyword>
<feature type="domain" description="Bacterial spore germination immunoglobulin-like" evidence="2">
    <location>
        <begin position="87"/>
        <end position="173"/>
    </location>
</feature>
<organism evidence="3 4">
    <name type="scientific">Candidatus Woesebacteria bacterium RIFCSPHIGHO2_02_FULL_39_13</name>
    <dbReference type="NCBI Taxonomy" id="1802505"/>
    <lineage>
        <taxon>Bacteria</taxon>
        <taxon>Candidatus Woeseibacteriota</taxon>
    </lineage>
</organism>
<evidence type="ECO:0000313" key="3">
    <source>
        <dbReference type="EMBL" id="OGM33159.1"/>
    </source>
</evidence>
<reference evidence="3 4" key="1">
    <citation type="journal article" date="2016" name="Nat. Commun.">
        <title>Thousands of microbial genomes shed light on interconnected biogeochemical processes in an aquifer system.</title>
        <authorList>
            <person name="Anantharaman K."/>
            <person name="Brown C.T."/>
            <person name="Hug L.A."/>
            <person name="Sharon I."/>
            <person name="Castelle C.J."/>
            <person name="Probst A.J."/>
            <person name="Thomas B.C."/>
            <person name="Singh A."/>
            <person name="Wilkins M.J."/>
            <person name="Karaoz U."/>
            <person name="Brodie E.L."/>
            <person name="Williams K.H."/>
            <person name="Hubbard S.S."/>
            <person name="Banfield J.F."/>
        </authorList>
    </citation>
    <scope>NUCLEOTIDE SEQUENCE [LARGE SCALE GENOMIC DNA]</scope>
</reference>
<dbReference type="Pfam" id="PF10648">
    <property type="entry name" value="Gmad2"/>
    <property type="match status" value="1"/>
</dbReference>
<name>A0A1F7Z226_9BACT</name>
<dbReference type="Proteomes" id="UP000177169">
    <property type="component" value="Unassembled WGS sequence"/>
</dbReference>
<dbReference type="InterPro" id="IPR018911">
    <property type="entry name" value="Gmad2_Ig-like_dom"/>
</dbReference>
<evidence type="ECO:0000313" key="4">
    <source>
        <dbReference type="Proteomes" id="UP000177169"/>
    </source>
</evidence>
<gene>
    <name evidence="3" type="ORF">A3D01_04450</name>
</gene>
<accession>A0A1F7Z226</accession>
<keyword evidence="1" id="KW-1133">Transmembrane helix</keyword>
<comment type="caution">
    <text evidence="3">The sequence shown here is derived from an EMBL/GenBank/DDBJ whole genome shotgun (WGS) entry which is preliminary data.</text>
</comment>
<sequence length="189" mass="21294">MKKYHIVYLISVFILIVTGAVAFVISYKFQINKKPTRLSDLPKVVNFEECSRAGYPILESYPRKCRAANGEIFTENINSTDNKDDLIRIVRPQPNQVIKSPLDVSGEARGSWFFEASFPISLIDSEGNEIATGVAKTESDWMTQDFVTFTATITFKKPETKSGELVLKKDNPSGLVENEGELRIPIHFE</sequence>
<feature type="transmembrane region" description="Helical" evidence="1">
    <location>
        <begin position="6"/>
        <end position="27"/>
    </location>
</feature>
<evidence type="ECO:0000259" key="2">
    <source>
        <dbReference type="Pfam" id="PF10648"/>
    </source>
</evidence>
<dbReference type="AlphaFoldDB" id="A0A1F7Z226"/>
<keyword evidence="1" id="KW-0472">Membrane</keyword>